<sequence>MTKMVRKRFTIPEHELKLIMEYAQLDHRSFSELVCEALCQIRHRYPKKAEKEQVDRLHELERKVELLYTQVRSHGNTNKVRDEN</sequence>
<gene>
    <name evidence="1" type="ORF">LCGC14_2148210</name>
</gene>
<name>A0A0F9DWI0_9ZZZZ</name>
<accession>A0A0F9DWI0</accession>
<organism evidence="1">
    <name type="scientific">marine sediment metagenome</name>
    <dbReference type="NCBI Taxonomy" id="412755"/>
    <lineage>
        <taxon>unclassified sequences</taxon>
        <taxon>metagenomes</taxon>
        <taxon>ecological metagenomes</taxon>
    </lineage>
</organism>
<reference evidence="1" key="1">
    <citation type="journal article" date="2015" name="Nature">
        <title>Complex archaea that bridge the gap between prokaryotes and eukaryotes.</title>
        <authorList>
            <person name="Spang A."/>
            <person name="Saw J.H."/>
            <person name="Jorgensen S.L."/>
            <person name="Zaremba-Niedzwiedzka K."/>
            <person name="Martijn J."/>
            <person name="Lind A.E."/>
            <person name="van Eijk R."/>
            <person name="Schleper C."/>
            <person name="Guy L."/>
            <person name="Ettema T.J."/>
        </authorList>
    </citation>
    <scope>NUCLEOTIDE SEQUENCE</scope>
</reference>
<protein>
    <recommendedName>
        <fullName evidence="2">Ribbon-helix-helix protein CopG domain-containing protein</fullName>
    </recommendedName>
</protein>
<evidence type="ECO:0000313" key="1">
    <source>
        <dbReference type="EMBL" id="KKL66114.1"/>
    </source>
</evidence>
<dbReference type="AlphaFoldDB" id="A0A0F9DWI0"/>
<proteinExistence type="predicted"/>
<dbReference type="EMBL" id="LAZR01027310">
    <property type="protein sequence ID" value="KKL66114.1"/>
    <property type="molecule type" value="Genomic_DNA"/>
</dbReference>
<comment type="caution">
    <text evidence="1">The sequence shown here is derived from an EMBL/GenBank/DDBJ whole genome shotgun (WGS) entry which is preliminary data.</text>
</comment>
<evidence type="ECO:0008006" key="2">
    <source>
        <dbReference type="Google" id="ProtNLM"/>
    </source>
</evidence>